<protein>
    <submittedName>
        <fullName evidence="4">Dedicator of cytokinesis protein 5</fullName>
    </submittedName>
</protein>
<comment type="similarity">
    <text evidence="2">Belongs to the DOCK family.</text>
</comment>
<keyword evidence="1" id="KW-0344">Guanine-nucleotide releasing factor</keyword>
<dbReference type="InterPro" id="IPR027357">
    <property type="entry name" value="DOCKER_dom"/>
</dbReference>
<name>A0A2I0TBP2_LIMLA</name>
<keyword evidence="5" id="KW-1185">Reference proteome</keyword>
<accession>A0A2I0TBP2</accession>
<dbReference type="PANTHER" id="PTHR45653">
    <property type="entry name" value="DEDICATOR OF CYTOKINESIS"/>
    <property type="match status" value="1"/>
</dbReference>
<dbReference type="InterPro" id="IPR026791">
    <property type="entry name" value="DOCK"/>
</dbReference>
<gene>
    <name evidence="4" type="ORF">llap_18489</name>
</gene>
<dbReference type="PANTHER" id="PTHR45653:SF3">
    <property type="entry name" value="DEDICATOR OF CYTOKINESIS PROTEIN 5"/>
    <property type="match status" value="1"/>
</dbReference>
<dbReference type="PROSITE" id="PS51651">
    <property type="entry name" value="DOCKER"/>
    <property type="match status" value="1"/>
</dbReference>
<feature type="domain" description="DOCKER" evidence="3">
    <location>
        <begin position="109"/>
        <end position="230"/>
    </location>
</feature>
<dbReference type="InterPro" id="IPR056372">
    <property type="entry name" value="TPR_DOCK"/>
</dbReference>
<evidence type="ECO:0000313" key="4">
    <source>
        <dbReference type="EMBL" id="PKU31207.1"/>
    </source>
</evidence>
<dbReference type="AlphaFoldDB" id="A0A2I0TBP2"/>
<dbReference type="Pfam" id="PF23554">
    <property type="entry name" value="TPR_DOCK"/>
    <property type="match status" value="1"/>
</dbReference>
<dbReference type="EMBL" id="KZ513172">
    <property type="protein sequence ID" value="PKU31207.1"/>
    <property type="molecule type" value="Genomic_DNA"/>
</dbReference>
<proteinExistence type="inferred from homology"/>
<dbReference type="Proteomes" id="UP000233556">
    <property type="component" value="Unassembled WGS sequence"/>
</dbReference>
<evidence type="ECO:0000256" key="2">
    <source>
        <dbReference type="PROSITE-ProRule" id="PRU00984"/>
    </source>
</evidence>
<dbReference type="OrthoDB" id="18896at2759"/>
<dbReference type="GO" id="GO:0007520">
    <property type="term" value="P:myoblast fusion"/>
    <property type="evidence" value="ECO:0007669"/>
    <property type="project" value="TreeGrafter"/>
</dbReference>
<evidence type="ECO:0000313" key="5">
    <source>
        <dbReference type="Proteomes" id="UP000233556"/>
    </source>
</evidence>
<dbReference type="GO" id="GO:0016477">
    <property type="term" value="P:cell migration"/>
    <property type="evidence" value="ECO:0007669"/>
    <property type="project" value="TreeGrafter"/>
</dbReference>
<dbReference type="GO" id="GO:0005886">
    <property type="term" value="C:plasma membrane"/>
    <property type="evidence" value="ECO:0007669"/>
    <property type="project" value="TreeGrafter"/>
</dbReference>
<dbReference type="Pfam" id="PF06920">
    <property type="entry name" value="DHR-2_Lobe_A"/>
    <property type="match status" value="1"/>
</dbReference>
<sequence length="230" mass="27148">MAYVPKDTQEVGGEVRNNTQGAALKYLPSIINDVKLGIFVACMTAILRQMDDFHYNHYINTFKTRQDIIDFLMETFIMFKDLIGKNVYAADWMVMNMMQSRSLAIHNFYKEKKREDIYIRYLYKLRDLHTDCENFTEAAYTLLLHAELLQWSEKPCVPHLLQRDSYYVYSQQELKEKLYQEIISFFDRGKVSVSAAFIPFTGNTWLGECRWRRLVSRVKADVIPEQAFDA</sequence>
<dbReference type="GO" id="GO:0007264">
    <property type="term" value="P:small GTPase-mediated signal transduction"/>
    <property type="evidence" value="ECO:0007669"/>
    <property type="project" value="InterPro"/>
</dbReference>
<reference evidence="5" key="2">
    <citation type="submission" date="2017-12" db="EMBL/GenBank/DDBJ databases">
        <title>Genome sequence of the Bar-tailed Godwit (Limosa lapponica baueri).</title>
        <authorList>
            <person name="Lima N.C.B."/>
            <person name="Parody-Merino A.M."/>
            <person name="Battley P.F."/>
            <person name="Fidler A.E."/>
            <person name="Prosdocimi F."/>
        </authorList>
    </citation>
    <scope>NUCLEOTIDE SEQUENCE [LARGE SCALE GENOMIC DNA]</scope>
</reference>
<organism evidence="4 5">
    <name type="scientific">Limosa lapponica baueri</name>
    <dbReference type="NCBI Taxonomy" id="1758121"/>
    <lineage>
        <taxon>Eukaryota</taxon>
        <taxon>Metazoa</taxon>
        <taxon>Chordata</taxon>
        <taxon>Craniata</taxon>
        <taxon>Vertebrata</taxon>
        <taxon>Euteleostomi</taxon>
        <taxon>Archelosauria</taxon>
        <taxon>Archosauria</taxon>
        <taxon>Dinosauria</taxon>
        <taxon>Saurischia</taxon>
        <taxon>Theropoda</taxon>
        <taxon>Coelurosauria</taxon>
        <taxon>Aves</taxon>
        <taxon>Neognathae</taxon>
        <taxon>Neoaves</taxon>
        <taxon>Charadriiformes</taxon>
        <taxon>Scolopacidae</taxon>
        <taxon>Limosa</taxon>
    </lineage>
</organism>
<dbReference type="Gene3D" id="1.25.40.410">
    <property type="match status" value="1"/>
</dbReference>
<evidence type="ECO:0000259" key="3">
    <source>
        <dbReference type="PROSITE" id="PS51651"/>
    </source>
</evidence>
<dbReference type="GO" id="GO:0005085">
    <property type="term" value="F:guanyl-nucleotide exchange factor activity"/>
    <property type="evidence" value="ECO:0007669"/>
    <property type="project" value="UniProtKB-KW"/>
</dbReference>
<dbReference type="GO" id="GO:0005737">
    <property type="term" value="C:cytoplasm"/>
    <property type="evidence" value="ECO:0007669"/>
    <property type="project" value="TreeGrafter"/>
</dbReference>
<dbReference type="InterPro" id="IPR043161">
    <property type="entry name" value="DOCK_C_lobe_A"/>
</dbReference>
<evidence type="ECO:0000256" key="1">
    <source>
        <dbReference type="ARBA" id="ARBA00022658"/>
    </source>
</evidence>
<dbReference type="GO" id="GO:0031267">
    <property type="term" value="F:small GTPase binding"/>
    <property type="evidence" value="ECO:0007669"/>
    <property type="project" value="TreeGrafter"/>
</dbReference>
<dbReference type="InterPro" id="IPR046769">
    <property type="entry name" value="DOCKER_Lobe_A"/>
</dbReference>
<reference evidence="5" key="1">
    <citation type="submission" date="2017-11" db="EMBL/GenBank/DDBJ databases">
        <authorList>
            <person name="Lima N.C."/>
            <person name="Parody-Merino A.M."/>
            <person name="Battley P.F."/>
            <person name="Fidler A.E."/>
            <person name="Prosdocimi F."/>
        </authorList>
    </citation>
    <scope>NUCLEOTIDE SEQUENCE [LARGE SCALE GENOMIC DNA]</scope>
</reference>